<keyword evidence="2" id="KW-0238">DNA-binding</keyword>
<dbReference type="InterPro" id="IPR036388">
    <property type="entry name" value="WH-like_DNA-bd_sf"/>
</dbReference>
<keyword evidence="3" id="KW-0804">Transcription</keyword>
<gene>
    <name evidence="5" type="ORF">S03H2_22542</name>
</gene>
<dbReference type="InterPro" id="IPR000524">
    <property type="entry name" value="Tscrpt_reg_HTH_GntR"/>
</dbReference>
<dbReference type="PANTHER" id="PTHR43537:SF24">
    <property type="entry name" value="GLUCONATE OPERON TRANSCRIPTIONAL REPRESSOR"/>
    <property type="match status" value="1"/>
</dbReference>
<dbReference type="PROSITE" id="PS50949">
    <property type="entry name" value="HTH_GNTR"/>
    <property type="match status" value="1"/>
</dbReference>
<protein>
    <recommendedName>
        <fullName evidence="4">HTH gntR-type domain-containing protein</fullName>
    </recommendedName>
</protein>
<feature type="domain" description="HTH gntR-type" evidence="4">
    <location>
        <begin position="15"/>
        <end position="82"/>
    </location>
</feature>
<dbReference type="Gene3D" id="1.20.120.530">
    <property type="entry name" value="GntR ligand-binding domain-like"/>
    <property type="match status" value="1"/>
</dbReference>
<dbReference type="GO" id="GO:0003677">
    <property type="term" value="F:DNA binding"/>
    <property type="evidence" value="ECO:0007669"/>
    <property type="project" value="UniProtKB-KW"/>
</dbReference>
<dbReference type="Pfam" id="PF00392">
    <property type="entry name" value="GntR"/>
    <property type="match status" value="1"/>
</dbReference>
<proteinExistence type="predicted"/>
<feature type="non-terminal residue" evidence="5">
    <location>
        <position position="162"/>
    </location>
</feature>
<organism evidence="5">
    <name type="scientific">marine sediment metagenome</name>
    <dbReference type="NCBI Taxonomy" id="412755"/>
    <lineage>
        <taxon>unclassified sequences</taxon>
        <taxon>metagenomes</taxon>
        <taxon>ecological metagenomes</taxon>
    </lineage>
</organism>
<dbReference type="SUPFAM" id="SSF48008">
    <property type="entry name" value="GntR ligand-binding domain-like"/>
    <property type="match status" value="1"/>
</dbReference>
<name>X1G822_9ZZZZ</name>
<reference evidence="5" key="1">
    <citation type="journal article" date="2014" name="Front. Microbiol.">
        <title>High frequency of phylogenetically diverse reductive dehalogenase-homologous genes in deep subseafloor sedimentary metagenomes.</title>
        <authorList>
            <person name="Kawai M."/>
            <person name="Futagami T."/>
            <person name="Toyoda A."/>
            <person name="Takaki Y."/>
            <person name="Nishi S."/>
            <person name="Hori S."/>
            <person name="Arai W."/>
            <person name="Tsubouchi T."/>
            <person name="Morono Y."/>
            <person name="Uchiyama I."/>
            <person name="Ito T."/>
            <person name="Fujiyama A."/>
            <person name="Inagaki F."/>
            <person name="Takami H."/>
        </authorList>
    </citation>
    <scope>NUCLEOTIDE SEQUENCE</scope>
    <source>
        <strain evidence="5">Expedition CK06-06</strain>
    </source>
</reference>
<dbReference type="Gene3D" id="1.10.10.10">
    <property type="entry name" value="Winged helix-like DNA-binding domain superfamily/Winged helix DNA-binding domain"/>
    <property type="match status" value="1"/>
</dbReference>
<evidence type="ECO:0000256" key="2">
    <source>
        <dbReference type="ARBA" id="ARBA00023125"/>
    </source>
</evidence>
<dbReference type="Pfam" id="PF07729">
    <property type="entry name" value="FCD"/>
    <property type="match status" value="1"/>
</dbReference>
<dbReference type="GO" id="GO:0003700">
    <property type="term" value="F:DNA-binding transcription factor activity"/>
    <property type="evidence" value="ECO:0007669"/>
    <property type="project" value="InterPro"/>
</dbReference>
<comment type="caution">
    <text evidence="5">The sequence shown here is derived from an EMBL/GenBank/DDBJ whole genome shotgun (WGS) entry which is preliminary data.</text>
</comment>
<dbReference type="PANTHER" id="PTHR43537">
    <property type="entry name" value="TRANSCRIPTIONAL REGULATOR, GNTR FAMILY"/>
    <property type="match status" value="1"/>
</dbReference>
<evidence type="ECO:0000256" key="3">
    <source>
        <dbReference type="ARBA" id="ARBA00023163"/>
    </source>
</evidence>
<dbReference type="InterPro" id="IPR008920">
    <property type="entry name" value="TF_FadR/GntR_C"/>
</dbReference>
<keyword evidence="1" id="KW-0805">Transcription regulation</keyword>
<dbReference type="SMART" id="SM00345">
    <property type="entry name" value="HTH_GNTR"/>
    <property type="match status" value="1"/>
</dbReference>
<dbReference type="EMBL" id="BARU01012154">
    <property type="protein sequence ID" value="GAH37714.1"/>
    <property type="molecule type" value="Genomic_DNA"/>
</dbReference>
<evidence type="ECO:0000259" key="4">
    <source>
        <dbReference type="PROSITE" id="PS50949"/>
    </source>
</evidence>
<dbReference type="SUPFAM" id="SSF46785">
    <property type="entry name" value="Winged helix' DNA-binding domain"/>
    <property type="match status" value="1"/>
</dbReference>
<evidence type="ECO:0000313" key="5">
    <source>
        <dbReference type="EMBL" id="GAH37714.1"/>
    </source>
</evidence>
<evidence type="ECO:0000256" key="1">
    <source>
        <dbReference type="ARBA" id="ARBA00023015"/>
    </source>
</evidence>
<sequence>MNEPLTHPARKLVDKQLSTFVYEELRSAILTGGYAPGQWLVVEELSKQYAISRQPVMDAMRELAGDWLIEIVPKVGCRVATYDRRSLADYLVTFAQVEGEVAELAAQRRSAAQLGQLLSLASQIAQHQQMDVLGLTLGRQFHDTILEMSQSQVLARLCAKMW</sequence>
<dbReference type="AlphaFoldDB" id="X1G822"/>
<accession>X1G822</accession>
<dbReference type="InterPro" id="IPR011711">
    <property type="entry name" value="GntR_C"/>
</dbReference>
<dbReference type="InterPro" id="IPR036390">
    <property type="entry name" value="WH_DNA-bd_sf"/>
</dbReference>